<dbReference type="Gene3D" id="1.20.5.1930">
    <property type="match status" value="1"/>
</dbReference>
<dbReference type="InterPro" id="IPR003594">
    <property type="entry name" value="HATPase_dom"/>
</dbReference>
<keyword evidence="12" id="KW-1185">Reference proteome</keyword>
<name>A0A6G9J3J8_9BACL</name>
<reference evidence="11 12" key="1">
    <citation type="submission" date="2020-08" db="EMBL/GenBank/DDBJ databases">
        <title>Genomic Encyclopedia of Type Strains, Phase IV (KMG-IV): sequencing the most valuable type-strain genomes for metagenomic binning, comparative biology and taxonomic classification.</title>
        <authorList>
            <person name="Goeker M."/>
        </authorList>
    </citation>
    <scope>NUCLEOTIDE SEQUENCE [LARGE SCALE GENOMIC DNA]</scope>
    <source>
        <strain evidence="11 12">DSM 14590</strain>
    </source>
</reference>
<dbReference type="PANTHER" id="PTHR24421">
    <property type="entry name" value="NITRATE/NITRITE SENSOR PROTEIN NARX-RELATED"/>
    <property type="match status" value="1"/>
</dbReference>
<keyword evidence="4" id="KW-0808">Transferase</keyword>
<evidence type="ECO:0000256" key="6">
    <source>
        <dbReference type="ARBA" id="ARBA00022777"/>
    </source>
</evidence>
<dbReference type="GO" id="GO:0046983">
    <property type="term" value="F:protein dimerization activity"/>
    <property type="evidence" value="ECO:0007669"/>
    <property type="project" value="InterPro"/>
</dbReference>
<evidence type="ECO:0000256" key="8">
    <source>
        <dbReference type="ARBA" id="ARBA00023012"/>
    </source>
</evidence>
<organism evidence="11 12">
    <name type="scientific">Parageobacillus toebii NBRC 107807</name>
    <dbReference type="NCBI Taxonomy" id="1223503"/>
    <lineage>
        <taxon>Bacteria</taxon>
        <taxon>Bacillati</taxon>
        <taxon>Bacillota</taxon>
        <taxon>Bacilli</taxon>
        <taxon>Bacillales</taxon>
        <taxon>Anoxybacillaceae</taxon>
        <taxon>Parageobacillus</taxon>
    </lineage>
</organism>
<comment type="caution">
    <text evidence="11">The sequence shown here is derived from an EMBL/GenBank/DDBJ whole genome shotgun (WGS) entry which is preliminary data.</text>
</comment>
<protein>
    <recommendedName>
        <fullName evidence="2">histidine kinase</fullName>
        <ecNumber evidence="2">2.7.13.3</ecNumber>
    </recommendedName>
</protein>
<evidence type="ECO:0000259" key="10">
    <source>
        <dbReference type="Pfam" id="PF07730"/>
    </source>
</evidence>
<dbReference type="SUPFAM" id="SSF55874">
    <property type="entry name" value="ATPase domain of HSP90 chaperone/DNA topoisomerase II/histidine kinase"/>
    <property type="match status" value="1"/>
</dbReference>
<dbReference type="CDD" id="cd16917">
    <property type="entry name" value="HATPase_UhpB-NarQ-NarX-like"/>
    <property type="match status" value="1"/>
</dbReference>
<dbReference type="PANTHER" id="PTHR24421:SF10">
    <property type="entry name" value="NITRATE_NITRITE SENSOR PROTEIN NARQ"/>
    <property type="match status" value="1"/>
</dbReference>
<dbReference type="Pfam" id="PF02518">
    <property type="entry name" value="HATPase_c"/>
    <property type="match status" value="1"/>
</dbReference>
<evidence type="ECO:0000313" key="12">
    <source>
        <dbReference type="Proteomes" id="UP000613002"/>
    </source>
</evidence>
<gene>
    <name evidence="11" type="ORF">HNR78_002723</name>
</gene>
<feature type="domain" description="Signal transduction histidine kinase subgroup 3 dimerisation and phosphoacceptor" evidence="10">
    <location>
        <begin position="176"/>
        <end position="235"/>
    </location>
</feature>
<dbReference type="InterPro" id="IPR050482">
    <property type="entry name" value="Sensor_HK_TwoCompSys"/>
</dbReference>
<keyword evidence="5" id="KW-0547">Nucleotide-binding</keyword>
<dbReference type="EMBL" id="JACICZ010000011">
    <property type="protein sequence ID" value="MBB3869826.1"/>
    <property type="molecule type" value="Genomic_DNA"/>
</dbReference>
<dbReference type="Proteomes" id="UP000613002">
    <property type="component" value="Unassembled WGS sequence"/>
</dbReference>
<keyword evidence="8" id="KW-0902">Two-component regulatory system</keyword>
<keyword evidence="3" id="KW-0597">Phosphoprotein</keyword>
<evidence type="ECO:0000313" key="11">
    <source>
        <dbReference type="EMBL" id="MBB3869826.1"/>
    </source>
</evidence>
<dbReference type="GO" id="GO:0016020">
    <property type="term" value="C:membrane"/>
    <property type="evidence" value="ECO:0007669"/>
    <property type="project" value="InterPro"/>
</dbReference>
<evidence type="ECO:0000256" key="5">
    <source>
        <dbReference type="ARBA" id="ARBA00022741"/>
    </source>
</evidence>
<evidence type="ECO:0000256" key="1">
    <source>
        <dbReference type="ARBA" id="ARBA00000085"/>
    </source>
</evidence>
<evidence type="ECO:0000256" key="2">
    <source>
        <dbReference type="ARBA" id="ARBA00012438"/>
    </source>
</evidence>
<dbReference type="EC" id="2.7.13.3" evidence="2"/>
<feature type="domain" description="Histidine kinase/HSP90-like ATPase" evidence="9">
    <location>
        <begin position="278"/>
        <end position="348"/>
    </location>
</feature>
<proteinExistence type="predicted"/>
<dbReference type="InterPro" id="IPR036890">
    <property type="entry name" value="HATPase_C_sf"/>
</dbReference>
<keyword evidence="6 11" id="KW-0418">Kinase</keyword>
<sequence>MKLFILRSLMFAVLWTGYLYEHSQHSNQPALLWFISSLAILSYFLLSIVKEPLVLYIIIHFLIIVAEFRYPLPKNMYSLLLFLYIYLESIFQLPIKKFRLLTIITFLCSAVIVIGLKSGGMEWLIALILFSIISVLLNEYVLERKEQREMYEQLLGEYRRLKRLYYETERSARLEERTRIAREIHDSVGHKLTALLMQLEMLSIKEPKQEYEQLKHLVRDSLEETRQAVKALKTEENEGIASVLQLIRKLESESHIMVHFTTKQGVLSTKISNQLSVVLYRVIQEALTNAMRHAHSREVFVVLGKSAVGDVHFSIKNRIFEPKPFQMGFGLTSMKERVEEVGGTLHIFQTNDEFIVQGTIPVKGDHRV</sequence>
<evidence type="ECO:0000259" key="9">
    <source>
        <dbReference type="Pfam" id="PF02518"/>
    </source>
</evidence>
<evidence type="ECO:0000256" key="3">
    <source>
        <dbReference type="ARBA" id="ARBA00022553"/>
    </source>
</evidence>
<dbReference type="AlphaFoldDB" id="A0A6G9J3J8"/>
<dbReference type="Pfam" id="PF07730">
    <property type="entry name" value="HisKA_3"/>
    <property type="match status" value="1"/>
</dbReference>
<evidence type="ECO:0000256" key="7">
    <source>
        <dbReference type="ARBA" id="ARBA00022840"/>
    </source>
</evidence>
<evidence type="ECO:0000256" key="4">
    <source>
        <dbReference type="ARBA" id="ARBA00022679"/>
    </source>
</evidence>
<dbReference type="RefSeq" id="WP_062755421.1">
    <property type="nucleotide sequence ID" value="NZ_BDAQ01000010.1"/>
</dbReference>
<dbReference type="Gene3D" id="3.30.565.10">
    <property type="entry name" value="Histidine kinase-like ATPase, C-terminal domain"/>
    <property type="match status" value="1"/>
</dbReference>
<keyword evidence="7" id="KW-0067">ATP-binding</keyword>
<comment type="catalytic activity">
    <reaction evidence="1">
        <text>ATP + protein L-histidine = ADP + protein N-phospho-L-histidine.</text>
        <dbReference type="EC" id="2.7.13.3"/>
    </reaction>
</comment>
<dbReference type="GO" id="GO:0005524">
    <property type="term" value="F:ATP binding"/>
    <property type="evidence" value="ECO:0007669"/>
    <property type="project" value="UniProtKB-KW"/>
</dbReference>
<dbReference type="InterPro" id="IPR011712">
    <property type="entry name" value="Sig_transdc_His_kin_sub3_dim/P"/>
</dbReference>
<dbReference type="GO" id="GO:0000155">
    <property type="term" value="F:phosphorelay sensor kinase activity"/>
    <property type="evidence" value="ECO:0007669"/>
    <property type="project" value="InterPro"/>
</dbReference>
<accession>A0A6G9J3J8</accession>